<evidence type="ECO:0000256" key="1">
    <source>
        <dbReference type="ARBA" id="ARBA00004123"/>
    </source>
</evidence>
<proteinExistence type="inferred from homology"/>
<comment type="subcellular location">
    <subcellularLocation>
        <location evidence="1">Nucleus</location>
    </subcellularLocation>
</comment>
<reference evidence="6" key="1">
    <citation type="journal article" date="2016" name="Genome Announc.">
        <title>Genome sequences of three species of Hanseniaspora isolated from spontaneous wine fermentations.</title>
        <authorList>
            <person name="Sternes P.R."/>
            <person name="Lee D."/>
            <person name="Kutyna D.R."/>
            <person name="Borneman A.R."/>
        </authorList>
    </citation>
    <scope>NUCLEOTIDE SEQUENCE [LARGE SCALE GENOMIC DNA]</scope>
    <source>
        <strain evidence="6">AWRI3578</strain>
    </source>
</reference>
<evidence type="ECO:0000256" key="4">
    <source>
        <dbReference type="ARBA" id="ARBA00023242"/>
    </source>
</evidence>
<comment type="caution">
    <text evidence="5">The sequence shown here is derived from an EMBL/GenBank/DDBJ whole genome shotgun (WGS) entry which is preliminary data.</text>
</comment>
<comment type="similarity">
    <text evidence="2">Belongs to the RRP1 family.</text>
</comment>
<dbReference type="InterPro" id="IPR010301">
    <property type="entry name" value="RRP1"/>
</dbReference>
<gene>
    <name evidence="5" type="ORF">AWRI3578_g2664</name>
</gene>
<evidence type="ECO:0000256" key="2">
    <source>
        <dbReference type="ARBA" id="ARBA00006374"/>
    </source>
</evidence>
<dbReference type="GO" id="GO:0005634">
    <property type="term" value="C:nucleus"/>
    <property type="evidence" value="ECO:0007669"/>
    <property type="project" value="UniProtKB-SubCell"/>
</dbReference>
<keyword evidence="4" id="KW-0539">Nucleus</keyword>
<accession>A0A1E5RDF1</accession>
<dbReference type="EMBL" id="LPNL01000006">
    <property type="protein sequence ID" value="OEJ84583.1"/>
    <property type="molecule type" value="Genomic_DNA"/>
</dbReference>
<evidence type="ECO:0000313" key="6">
    <source>
        <dbReference type="Proteomes" id="UP000095605"/>
    </source>
</evidence>
<dbReference type="PANTHER" id="PTHR13026:SF0">
    <property type="entry name" value="RIBOSOMAL RNA PROCESSING 1B"/>
    <property type="match status" value="1"/>
</dbReference>
<name>A0A1E5RDF1_9ASCO</name>
<organism evidence="5 6">
    <name type="scientific">Hanseniaspora opuntiae</name>
    <dbReference type="NCBI Taxonomy" id="211096"/>
    <lineage>
        <taxon>Eukaryota</taxon>
        <taxon>Fungi</taxon>
        <taxon>Dikarya</taxon>
        <taxon>Ascomycota</taxon>
        <taxon>Saccharomycotina</taxon>
        <taxon>Saccharomycetes</taxon>
        <taxon>Saccharomycodales</taxon>
        <taxon>Saccharomycodaceae</taxon>
        <taxon>Hanseniaspora</taxon>
    </lineage>
</organism>
<dbReference type="OrthoDB" id="2019504at2759"/>
<feature type="unsure residue" description="D or N" evidence="5">
    <location>
        <position position="213"/>
    </location>
</feature>
<keyword evidence="6" id="KW-1185">Reference proteome</keyword>
<keyword evidence="3" id="KW-0698">rRNA processing</keyword>
<dbReference type="GO" id="GO:0030688">
    <property type="term" value="C:preribosome, small subunit precursor"/>
    <property type="evidence" value="ECO:0007669"/>
    <property type="project" value="InterPro"/>
</dbReference>
<dbReference type="GO" id="GO:0006364">
    <property type="term" value="P:rRNA processing"/>
    <property type="evidence" value="ECO:0007669"/>
    <property type="project" value="UniProtKB-KW"/>
</dbReference>
<dbReference type="Pfam" id="PF05997">
    <property type="entry name" value="Nop52"/>
    <property type="match status" value="1"/>
</dbReference>
<dbReference type="AlphaFoldDB" id="A0A1E5RDF1"/>
<protein>
    <submittedName>
        <fullName evidence="5">Ribosomal RNA-processing protein 1</fullName>
    </submittedName>
</protein>
<evidence type="ECO:0000313" key="5">
    <source>
        <dbReference type="EMBL" id="OEJ84583.1"/>
    </source>
</evidence>
<dbReference type="PANTHER" id="PTHR13026">
    <property type="entry name" value="NNP-1 PROTEIN NOVEL NUCLEAR PROTEIN 1 NOP52"/>
    <property type="match status" value="1"/>
</dbReference>
<dbReference type="Proteomes" id="UP000095605">
    <property type="component" value="Unassembled WGS sequence"/>
</dbReference>
<evidence type="ECO:0000256" key="3">
    <source>
        <dbReference type="ARBA" id="ARBA00022552"/>
    </source>
</evidence>
<sequence length="272" mass="32737">MDVQNKKFINNLASNDLKTRRKSIDSIQQRLKITKKKADYDRIWKGLYYAMWFSDRPLTQQKLADELADIFLIEEIFGNDDKNFEKFIKFSKSFWKVIALEWLNIDYHRINKFLLLLRRVFNRQLEVVVKYNDINKTQEYCDRVLNKFVFSGDKRIYNGIPFHIIDIVKDELVKVMTKLNKKDDEELDSDELAKLIKEANVDPIFKLILDLVDNYHINKDYRTYIKDNLVNDEDLIDYGVIERCYKPQYVSKKDLEQEEEKEEAEAEEWKGF</sequence>